<dbReference type="EnsemblMetazoa" id="XM_038211589.1">
    <property type="protein sequence ID" value="XP_038067517.1"/>
    <property type="gene ID" value="LOC119737325"/>
</dbReference>
<name>A0A914AUT1_PATMI</name>
<dbReference type="Proteomes" id="UP000887568">
    <property type="component" value="Unplaced"/>
</dbReference>
<dbReference type="PROSITE" id="PS00028">
    <property type="entry name" value="ZINC_FINGER_C2H2_1"/>
    <property type="match status" value="1"/>
</dbReference>
<evidence type="ECO:0000256" key="1">
    <source>
        <dbReference type="SAM" id="MobiDB-lite"/>
    </source>
</evidence>
<dbReference type="AlphaFoldDB" id="A0A914AUT1"/>
<keyword evidence="4" id="KW-1185">Reference proteome</keyword>
<dbReference type="RefSeq" id="XP_038067517.1">
    <property type="nucleotide sequence ID" value="XM_038211589.1"/>
</dbReference>
<dbReference type="PANTHER" id="PTHR33845">
    <property type="entry name" value="C2H2-TYPE DOMAIN-CONTAINING PROTEIN"/>
    <property type="match status" value="1"/>
</dbReference>
<evidence type="ECO:0000313" key="4">
    <source>
        <dbReference type="Proteomes" id="UP000887568"/>
    </source>
</evidence>
<organism evidence="3 4">
    <name type="scientific">Patiria miniata</name>
    <name type="common">Bat star</name>
    <name type="synonym">Asterina miniata</name>
    <dbReference type="NCBI Taxonomy" id="46514"/>
    <lineage>
        <taxon>Eukaryota</taxon>
        <taxon>Metazoa</taxon>
        <taxon>Echinodermata</taxon>
        <taxon>Eleutherozoa</taxon>
        <taxon>Asterozoa</taxon>
        <taxon>Asteroidea</taxon>
        <taxon>Valvatacea</taxon>
        <taxon>Valvatida</taxon>
        <taxon>Asterinidae</taxon>
        <taxon>Patiria</taxon>
    </lineage>
</organism>
<evidence type="ECO:0000313" key="3">
    <source>
        <dbReference type="EnsemblMetazoa" id="XP_038067517.1"/>
    </source>
</evidence>
<evidence type="ECO:0000259" key="2">
    <source>
        <dbReference type="PROSITE" id="PS00028"/>
    </source>
</evidence>
<feature type="domain" description="C2H2-type" evidence="2">
    <location>
        <begin position="886"/>
        <end position="910"/>
    </location>
</feature>
<accession>A0A914AUT1</accession>
<dbReference type="OrthoDB" id="5988132at2759"/>
<proteinExistence type="predicted"/>
<feature type="region of interest" description="Disordered" evidence="1">
    <location>
        <begin position="174"/>
        <end position="227"/>
    </location>
</feature>
<reference evidence="3" key="1">
    <citation type="submission" date="2022-11" db="UniProtKB">
        <authorList>
            <consortium name="EnsemblMetazoa"/>
        </authorList>
    </citation>
    <scope>IDENTIFICATION</scope>
</reference>
<feature type="compositionally biased region" description="Polar residues" evidence="1">
    <location>
        <begin position="187"/>
        <end position="211"/>
    </location>
</feature>
<dbReference type="GeneID" id="119737325"/>
<sequence>MDMPSVRLQCDFSNFEYSKAIECGVNPSYPRELNTVQLNRCTKNIRSHLQKWKVAAYDVNVEWKLILLRCGLFDVDAYTDKTICPAHRYKLGLSWTSSRKCCHPLHKGKGKPFRGVNKATSREMFDRWGTLVTVGTGICRGCLSKHKQAVMHQTAEQLPPSDVLSKEQVEQQCTTSDFTSPAGVPSLQPTDTECTSVHEQTSESSSTNGDITQDVGALDSSWAPTPRPKNVKLQSLNTFLTQGGMSTVDGQLHLSLDKASDSTIRYYRRKAKEAFGLVLHCLAPGQEDGLMKITIGETTAESSQSGQDFDSSTRSLVECYQTADNWCTKRQILSILARNMTKQRLLQLIPGLTIYRIDAARKHAKESGGGQPVELEPITRSRLQKTKVDHFIQFISRPEFVQDVAFGTRRLKLTQGEKIEIPNVVRTVVVSRLVDLYQVYCHETGFTPLGRSSLFSITQVCAAAKKKSLSGLDNIAAEASEGFDAMDRLIGLLGEFGFSSSWVDEHKSRLRSVRQYLKSDFKLHVEENSPCPDHCWTYALSTKDSCSHPHNVHCDMCDDLRLVLNEVEFSVSSVDTKYKYPSQKDEVAYDFEYAKDRIIALKNHAVRSMAQAKCKGDILANLTSSQAHLTMDWAMKFLPRRFREAQQDWFGKRGISWHVTVAVVKSGIEFEILCFVHLIQQCVQNWWSVLSVLEASLLELKRRRPNINEVYLRSDNAGCYHCAPLILSMADLSKKVNIDILRYDFSEVQAGKDICDRKIAPMKAHIERYINEGNNVLTADDMHSALESYNGVRGCYASVLKIGDMPSSRGTLKWPGVTNYTNFCFEEGGVRSWLAYNISDQFHPYAKLMKQPLVPLITTCTVGQYTEPKVVTGAFRQQRDDVQFSCTESNCVKTFPTDELLTNHLAAGRHMFRPLKESRYDQIARQWAEKIGDMRAGTSHSSQGGVMVRSEEAPSASMSLAIQSGWACKVSKAKKRFSQQVKDFLLAQFMVGVNTGKKENPQTVSQRFKSQFQRDDWLTAQQIASYFSRLAALHKSGTLPPKGWTDVTNNAVELVERQLLMDAVQKQCEL</sequence>
<protein>
    <recommendedName>
        <fullName evidence="2">C2H2-type domain-containing protein</fullName>
    </recommendedName>
</protein>
<dbReference type="PANTHER" id="PTHR33845:SF1">
    <property type="entry name" value="C2H2-TYPE DOMAIN-CONTAINING PROTEIN"/>
    <property type="match status" value="1"/>
</dbReference>
<dbReference type="InterPro" id="IPR013087">
    <property type="entry name" value="Znf_C2H2_type"/>
</dbReference>
<dbReference type="OMA" id="HIGREEN"/>